<dbReference type="PROSITE" id="PS00716">
    <property type="entry name" value="SIGMA70_2"/>
    <property type="match status" value="1"/>
</dbReference>
<dbReference type="CDD" id="cd06171">
    <property type="entry name" value="Sigma70_r4"/>
    <property type="match status" value="1"/>
</dbReference>
<keyword evidence="3" id="KW-0731">Sigma factor</keyword>
<name>D8LNI6_ECTSI</name>
<accession>D8LNI6</accession>
<organism evidence="9 10">
    <name type="scientific">Ectocarpus siliculosus</name>
    <name type="common">Brown alga</name>
    <name type="synonym">Conferva siliculosa</name>
    <dbReference type="NCBI Taxonomy" id="2880"/>
    <lineage>
        <taxon>Eukaryota</taxon>
        <taxon>Sar</taxon>
        <taxon>Stramenopiles</taxon>
        <taxon>Ochrophyta</taxon>
        <taxon>PX clade</taxon>
        <taxon>Phaeophyceae</taxon>
        <taxon>Ectocarpales</taxon>
        <taxon>Ectocarpaceae</taxon>
        <taxon>Ectocarpus</taxon>
    </lineage>
</organism>
<dbReference type="InterPro" id="IPR014284">
    <property type="entry name" value="RNA_pol_sigma-70_dom"/>
</dbReference>
<dbReference type="Gene3D" id="1.10.10.10">
    <property type="entry name" value="Winged helix-like DNA-binding domain superfamily/Winged helix DNA-binding domain"/>
    <property type="match status" value="2"/>
</dbReference>
<dbReference type="Pfam" id="PF00140">
    <property type="entry name" value="Sigma70_r1_2"/>
    <property type="match status" value="1"/>
</dbReference>
<evidence type="ECO:0000259" key="7">
    <source>
        <dbReference type="PROSITE" id="PS00715"/>
    </source>
</evidence>
<keyword evidence="4" id="KW-0238">DNA-binding</keyword>
<dbReference type="InterPro" id="IPR036388">
    <property type="entry name" value="WH-like_DNA-bd_sf"/>
</dbReference>
<dbReference type="GO" id="GO:0003677">
    <property type="term" value="F:DNA binding"/>
    <property type="evidence" value="ECO:0007669"/>
    <property type="project" value="UniProtKB-KW"/>
</dbReference>
<dbReference type="GO" id="GO:0016987">
    <property type="term" value="F:sigma factor activity"/>
    <property type="evidence" value="ECO:0007669"/>
    <property type="project" value="UniProtKB-KW"/>
</dbReference>
<proteinExistence type="inferred from homology"/>
<dbReference type="InParanoid" id="D8LNI6"/>
<dbReference type="InterPro" id="IPR007627">
    <property type="entry name" value="RNA_pol_sigma70_r2"/>
</dbReference>
<dbReference type="InterPro" id="IPR013325">
    <property type="entry name" value="RNA_pol_sigma_r2"/>
</dbReference>
<dbReference type="SUPFAM" id="SSF88659">
    <property type="entry name" value="Sigma3 and sigma4 domains of RNA polymerase sigma factors"/>
    <property type="match status" value="2"/>
</dbReference>
<feature type="compositionally biased region" description="Acidic residues" evidence="6">
    <location>
        <begin position="497"/>
        <end position="515"/>
    </location>
</feature>
<feature type="region of interest" description="Disordered" evidence="6">
    <location>
        <begin position="256"/>
        <end position="294"/>
    </location>
</feature>
<feature type="domain" description="RNA polymerase sigma-70" evidence="8">
    <location>
        <begin position="327"/>
        <end position="353"/>
    </location>
</feature>
<feature type="domain" description="RNA polymerase sigma-70" evidence="7">
    <location>
        <begin position="151"/>
        <end position="164"/>
    </location>
</feature>
<dbReference type="Pfam" id="PF04539">
    <property type="entry name" value="Sigma70_r3"/>
    <property type="match status" value="1"/>
</dbReference>
<dbReference type="Pfam" id="PF04545">
    <property type="entry name" value="Sigma70_r4"/>
    <property type="match status" value="1"/>
</dbReference>
<dbReference type="PANTHER" id="PTHR30603">
    <property type="entry name" value="RNA POLYMERASE SIGMA FACTOR RPO"/>
    <property type="match status" value="1"/>
</dbReference>
<gene>
    <name evidence="9" type="ORF">Esi_0440_0019</name>
</gene>
<dbReference type="InterPro" id="IPR000943">
    <property type="entry name" value="RNA_pol_sigma70"/>
</dbReference>
<dbReference type="STRING" id="2880.D8LNI6"/>
<evidence type="ECO:0000256" key="4">
    <source>
        <dbReference type="ARBA" id="ARBA00023125"/>
    </source>
</evidence>
<dbReference type="InterPro" id="IPR050239">
    <property type="entry name" value="Sigma-70_RNA_pol_init_factors"/>
</dbReference>
<dbReference type="InterPro" id="IPR013324">
    <property type="entry name" value="RNA_pol_sigma_r3/r4-like"/>
</dbReference>
<evidence type="ECO:0000256" key="1">
    <source>
        <dbReference type="ARBA" id="ARBA00007788"/>
    </source>
</evidence>
<comment type="similarity">
    <text evidence="1">Belongs to the sigma-70 factor family.</text>
</comment>
<keyword evidence="10" id="KW-1185">Reference proteome</keyword>
<reference evidence="9 10" key="1">
    <citation type="journal article" date="2010" name="Nature">
        <title>The Ectocarpus genome and the independent evolution of multicellularity in brown algae.</title>
        <authorList>
            <person name="Cock J.M."/>
            <person name="Sterck L."/>
            <person name="Rouze P."/>
            <person name="Scornet D."/>
            <person name="Allen A.E."/>
            <person name="Amoutzias G."/>
            <person name="Anthouard V."/>
            <person name="Artiguenave F."/>
            <person name="Aury J.M."/>
            <person name="Badger J.H."/>
            <person name="Beszteri B."/>
            <person name="Billiau K."/>
            <person name="Bonnet E."/>
            <person name="Bothwell J.H."/>
            <person name="Bowler C."/>
            <person name="Boyen C."/>
            <person name="Brownlee C."/>
            <person name="Carrano C.J."/>
            <person name="Charrier B."/>
            <person name="Cho G.Y."/>
            <person name="Coelho S.M."/>
            <person name="Collen J."/>
            <person name="Corre E."/>
            <person name="Da Silva C."/>
            <person name="Delage L."/>
            <person name="Delaroque N."/>
            <person name="Dittami S.M."/>
            <person name="Doulbeau S."/>
            <person name="Elias M."/>
            <person name="Farnham G."/>
            <person name="Gachon C.M."/>
            <person name="Gschloessl B."/>
            <person name="Heesch S."/>
            <person name="Jabbari K."/>
            <person name="Jubin C."/>
            <person name="Kawai H."/>
            <person name="Kimura K."/>
            <person name="Kloareg B."/>
            <person name="Kupper F.C."/>
            <person name="Lang D."/>
            <person name="Le Bail A."/>
            <person name="Leblanc C."/>
            <person name="Lerouge P."/>
            <person name="Lohr M."/>
            <person name="Lopez P.J."/>
            <person name="Martens C."/>
            <person name="Maumus F."/>
            <person name="Michel G."/>
            <person name="Miranda-Saavedra D."/>
            <person name="Morales J."/>
            <person name="Moreau H."/>
            <person name="Motomura T."/>
            <person name="Nagasato C."/>
            <person name="Napoli C.A."/>
            <person name="Nelson D.R."/>
            <person name="Nyvall-Collen P."/>
            <person name="Peters A.F."/>
            <person name="Pommier C."/>
            <person name="Potin P."/>
            <person name="Poulain J."/>
            <person name="Quesneville H."/>
            <person name="Read B."/>
            <person name="Rensing S.A."/>
            <person name="Ritter A."/>
            <person name="Rousvoal S."/>
            <person name="Samanta M."/>
            <person name="Samson G."/>
            <person name="Schroeder D.C."/>
            <person name="Segurens B."/>
            <person name="Strittmatter M."/>
            <person name="Tonon T."/>
            <person name="Tregear J.W."/>
            <person name="Valentin K."/>
            <person name="von Dassow P."/>
            <person name="Yamagishi T."/>
            <person name="Van de Peer Y."/>
            <person name="Wincker P."/>
        </authorList>
    </citation>
    <scope>NUCLEOTIDE SEQUENCE [LARGE SCALE GENOMIC DNA]</scope>
    <source>
        <strain evidence="10">Ec32 / CCAP1310/4</strain>
    </source>
</reference>
<evidence type="ECO:0000259" key="8">
    <source>
        <dbReference type="PROSITE" id="PS00716"/>
    </source>
</evidence>
<dbReference type="SUPFAM" id="SSF88946">
    <property type="entry name" value="Sigma2 domain of RNA polymerase sigma factors"/>
    <property type="match status" value="1"/>
</dbReference>
<evidence type="ECO:0000313" key="10">
    <source>
        <dbReference type="Proteomes" id="UP000002630"/>
    </source>
</evidence>
<evidence type="ECO:0000313" key="9">
    <source>
        <dbReference type="EMBL" id="CBN79861.1"/>
    </source>
</evidence>
<dbReference type="InterPro" id="IPR009042">
    <property type="entry name" value="RNA_pol_sigma70_r1_2"/>
</dbReference>
<keyword evidence="2" id="KW-0805">Transcription regulation</keyword>
<sequence length="694" mass="77202">MRDDSEFYLEMERKKEAGPTYTRDSDMVGLGKVSTRKTAKRDGSGGGGDALAFYLRTVAKVDLLKPHEEIVLGRQIQKGVSYENTRDHLQLMRGYEPSEEEWAVALGMDREELVKELSRASKAKMAMLAANLRLVVSVAKRYRFQKLSFQDLIQEGTFGLVKAAEKFDPERGFKFSTYATWWIKQSIMRGIADQSRIIRLPVHVHDFLNRVRKATLEMTDKNGKLPTDDELAEHLEVSAVRIQYYRDAAQATLSMEAPRNIASKTSTSPGKKVEMGQGVSGPEKTPDKQAQSDVMKQKVTELLMTLSIREQEVVKARFGLGGALPRTLEEVGRDFRLTRERVRQIEARALHKLRQPYRNYRVRDFKLDQMLVQAGVLGPPKGAIKAARQAVAEAEAAAKRNEVALVHQRMGTAPGGGKPAGDVGITSELQSILGSKGKEPEEEKEGSWGELSSSSRQQPLLDVGLSVGAGGASVGRRPRGRPANEMLLRKRLRQEVAEEEGEEEEEEKEEEEDDAFLFEDEFANELDKHLDDDFEDDFEDDLAAAVFGSEGKSGSRGGKVSMDAVRTLNKAWTNTANSSPREAADQLSMMGVAPRSADEEEQQLLSTLDSLNLLDDDDDVGGRAGAGVSESKEAMDRLQNEMKNRTIEGGWRGGVRFYDCRKERIAGVDAFSGWMDVSCDRCDWLPSHYVSGLP</sequence>
<feature type="compositionally biased region" description="Basic and acidic residues" evidence="6">
    <location>
        <begin position="436"/>
        <end position="447"/>
    </location>
</feature>
<dbReference type="NCBIfam" id="TIGR02937">
    <property type="entry name" value="sigma70-ECF"/>
    <property type="match status" value="1"/>
</dbReference>
<dbReference type="PANTHER" id="PTHR30603:SF47">
    <property type="entry name" value="RNA POLYMERASE SIGMA FACTOR SIGD, CHLOROPLASTIC"/>
    <property type="match status" value="1"/>
</dbReference>
<dbReference type="eggNOG" id="ENOG502QVXR">
    <property type="taxonomic scope" value="Eukaryota"/>
</dbReference>
<feature type="region of interest" description="Disordered" evidence="6">
    <location>
        <begin position="432"/>
        <end position="515"/>
    </location>
</feature>
<dbReference type="EMBL" id="FN649750">
    <property type="protein sequence ID" value="CBN79861.1"/>
    <property type="molecule type" value="Genomic_DNA"/>
</dbReference>
<dbReference type="GO" id="GO:0006352">
    <property type="term" value="P:DNA-templated transcription initiation"/>
    <property type="evidence" value="ECO:0007669"/>
    <property type="project" value="InterPro"/>
</dbReference>
<evidence type="ECO:0000256" key="2">
    <source>
        <dbReference type="ARBA" id="ARBA00023015"/>
    </source>
</evidence>
<dbReference type="Pfam" id="PF04542">
    <property type="entry name" value="Sigma70_r2"/>
    <property type="match status" value="1"/>
</dbReference>
<keyword evidence="5" id="KW-0804">Transcription</keyword>
<dbReference type="PROSITE" id="PS00715">
    <property type="entry name" value="SIGMA70_1"/>
    <property type="match status" value="1"/>
</dbReference>
<protein>
    <submittedName>
        <fullName evidence="9">Chloroplast RNA-polymerase sigma factor</fullName>
    </submittedName>
</protein>
<evidence type="ECO:0000256" key="6">
    <source>
        <dbReference type="SAM" id="MobiDB-lite"/>
    </source>
</evidence>
<dbReference type="OrthoDB" id="206108at2759"/>
<dbReference type="InterPro" id="IPR007630">
    <property type="entry name" value="RNA_pol_sigma70_r4"/>
</dbReference>
<dbReference type="AlphaFoldDB" id="D8LNI6"/>
<dbReference type="InterPro" id="IPR007624">
    <property type="entry name" value="RNA_pol_sigma70_r3"/>
</dbReference>
<dbReference type="Proteomes" id="UP000002630">
    <property type="component" value="Linkage Group LG25"/>
</dbReference>
<evidence type="ECO:0000256" key="5">
    <source>
        <dbReference type="ARBA" id="ARBA00023163"/>
    </source>
</evidence>
<dbReference type="Gene3D" id="1.10.601.10">
    <property type="entry name" value="RNA Polymerase Primary Sigma Factor"/>
    <property type="match status" value="1"/>
</dbReference>
<dbReference type="PRINTS" id="PR00046">
    <property type="entry name" value="SIGMA70FCT"/>
</dbReference>
<evidence type="ECO:0000256" key="3">
    <source>
        <dbReference type="ARBA" id="ARBA00023082"/>
    </source>
</evidence>
<dbReference type="EMBL" id="FN648642">
    <property type="protein sequence ID" value="CBN79861.1"/>
    <property type="molecule type" value="Genomic_DNA"/>
</dbReference>